<reference evidence="7 8" key="1">
    <citation type="journal article" date="2012" name="Environ. Microbiol.">
        <title>The genome of the ammonia-oxidizing Candidatus Nitrososphaera gargensis: insights into metabolic versatility and environmental adaptations.</title>
        <authorList>
            <person name="Spang A."/>
            <person name="Poehlein A."/>
            <person name="Offre P."/>
            <person name="Zumbragel S."/>
            <person name="Haider S."/>
            <person name="Rychlik N."/>
            <person name="Nowka B."/>
            <person name="Schmeisser C."/>
            <person name="Lebedeva E.V."/>
            <person name="Rattei T."/>
            <person name="Bohm C."/>
            <person name="Schmid M."/>
            <person name="Galushko A."/>
            <person name="Hatzenpichler R."/>
            <person name="Weinmaier T."/>
            <person name="Daniel R."/>
            <person name="Schleper C."/>
            <person name="Spieck E."/>
            <person name="Streit W."/>
            <person name="Wagner M."/>
        </authorList>
    </citation>
    <scope>NUCLEOTIDE SEQUENCE [LARGE SCALE GENOMIC DNA]</scope>
    <source>
        <strain evidence="8">Ga9.2</strain>
    </source>
</reference>
<keyword evidence="4" id="KW-0186">Copper</keyword>
<dbReference type="GO" id="GO:0005507">
    <property type="term" value="F:copper ion binding"/>
    <property type="evidence" value="ECO:0007669"/>
    <property type="project" value="InterPro"/>
</dbReference>
<dbReference type="STRING" id="1237085.Ngar_c11260"/>
<protein>
    <submittedName>
        <fullName evidence="7">Putative blue (Type1) copper domain-containing protein</fullName>
    </submittedName>
</protein>
<sequence length="157" mass="17702">MSQITSNTAGIAITTFIIAVAVSMTYYQFMYIPEANKRPVLPKEILNPPEVTNVRILENSFLQSNPKNFEPKSVRGIIGVSNKVVWTNEDTFAHTVTSDEPTYIDQINGKFDSLAHGIVIGPGETFEFTFTKVGEYHYHCEPHPWMEGTIEIIENFS</sequence>
<dbReference type="PROSITE" id="PS00196">
    <property type="entry name" value="COPPER_BLUE"/>
    <property type="match status" value="1"/>
</dbReference>
<dbReference type="InterPro" id="IPR052721">
    <property type="entry name" value="ET_Amicyanin"/>
</dbReference>
<dbReference type="Pfam" id="PF00127">
    <property type="entry name" value="Copper-bind"/>
    <property type="match status" value="1"/>
</dbReference>
<evidence type="ECO:0000313" key="7">
    <source>
        <dbReference type="EMBL" id="AFU58068.1"/>
    </source>
</evidence>
<dbReference type="GeneID" id="13795521"/>
<keyword evidence="5" id="KW-1133">Transmembrane helix</keyword>
<dbReference type="BioCyc" id="CNIT1237085:G1324-1124-MONOMER"/>
<dbReference type="KEGG" id="nga:Ngar_c11260"/>
<dbReference type="PANTHER" id="PTHR36507:SF1">
    <property type="entry name" value="BLL1555 PROTEIN"/>
    <property type="match status" value="1"/>
</dbReference>
<keyword evidence="8" id="KW-1185">Reference proteome</keyword>
<keyword evidence="1" id="KW-0813">Transport</keyword>
<dbReference type="EMBL" id="CP002408">
    <property type="protein sequence ID" value="AFU58068.1"/>
    <property type="molecule type" value="Genomic_DNA"/>
</dbReference>
<dbReference type="SUPFAM" id="SSF49503">
    <property type="entry name" value="Cupredoxins"/>
    <property type="match status" value="1"/>
</dbReference>
<evidence type="ECO:0000256" key="2">
    <source>
        <dbReference type="ARBA" id="ARBA00022723"/>
    </source>
</evidence>
<proteinExistence type="predicted"/>
<gene>
    <name evidence="7" type="ordered locus">Ngar_c11260</name>
</gene>
<dbReference type="InterPro" id="IPR028871">
    <property type="entry name" value="BlueCu_1_BS"/>
</dbReference>
<dbReference type="PANTHER" id="PTHR36507">
    <property type="entry name" value="BLL1555 PROTEIN"/>
    <property type="match status" value="1"/>
</dbReference>
<dbReference type="InterPro" id="IPR008972">
    <property type="entry name" value="Cupredoxin"/>
</dbReference>
<evidence type="ECO:0000313" key="8">
    <source>
        <dbReference type="Proteomes" id="UP000008037"/>
    </source>
</evidence>
<evidence type="ECO:0000256" key="5">
    <source>
        <dbReference type="SAM" id="Phobius"/>
    </source>
</evidence>
<organism evidence="7 8">
    <name type="scientific">Nitrososphaera gargensis (strain Ga9.2)</name>
    <dbReference type="NCBI Taxonomy" id="1237085"/>
    <lineage>
        <taxon>Archaea</taxon>
        <taxon>Nitrososphaerota</taxon>
        <taxon>Nitrososphaeria</taxon>
        <taxon>Nitrososphaerales</taxon>
        <taxon>Nitrososphaeraceae</taxon>
        <taxon>Nitrososphaera</taxon>
    </lineage>
</organism>
<dbReference type="Gene3D" id="2.60.40.420">
    <property type="entry name" value="Cupredoxins - blue copper proteins"/>
    <property type="match status" value="1"/>
</dbReference>
<feature type="domain" description="Blue (type 1) copper" evidence="6">
    <location>
        <begin position="68"/>
        <end position="152"/>
    </location>
</feature>
<dbReference type="GO" id="GO:0009055">
    <property type="term" value="F:electron transfer activity"/>
    <property type="evidence" value="ECO:0007669"/>
    <property type="project" value="InterPro"/>
</dbReference>
<evidence type="ECO:0000256" key="1">
    <source>
        <dbReference type="ARBA" id="ARBA00022448"/>
    </source>
</evidence>
<dbReference type="HOGENOM" id="CLU_1709035_0_0_2"/>
<dbReference type="InterPro" id="IPR000923">
    <property type="entry name" value="BlueCu_1"/>
</dbReference>
<dbReference type="InParanoid" id="K0IGU6"/>
<evidence type="ECO:0000256" key="3">
    <source>
        <dbReference type="ARBA" id="ARBA00022982"/>
    </source>
</evidence>
<name>K0IGU6_NITGG</name>
<dbReference type="Proteomes" id="UP000008037">
    <property type="component" value="Chromosome"/>
</dbReference>
<feature type="transmembrane region" description="Helical" evidence="5">
    <location>
        <begin position="6"/>
        <end position="29"/>
    </location>
</feature>
<accession>K0IGU6</accession>
<keyword evidence="5" id="KW-0812">Transmembrane</keyword>
<keyword evidence="3" id="KW-0249">Electron transport</keyword>
<dbReference type="RefSeq" id="WP_015018605.1">
    <property type="nucleotide sequence ID" value="NC_018719.1"/>
</dbReference>
<evidence type="ECO:0000259" key="6">
    <source>
        <dbReference type="Pfam" id="PF00127"/>
    </source>
</evidence>
<dbReference type="AlphaFoldDB" id="K0IGU6"/>
<evidence type="ECO:0000256" key="4">
    <source>
        <dbReference type="ARBA" id="ARBA00023008"/>
    </source>
</evidence>
<keyword evidence="5" id="KW-0472">Membrane</keyword>
<keyword evidence="2" id="KW-0479">Metal-binding</keyword>